<name>A0ABY5YIT4_9DEIO</name>
<feature type="region of interest" description="Disordered" evidence="1">
    <location>
        <begin position="92"/>
        <end position="124"/>
    </location>
</feature>
<dbReference type="RefSeq" id="WP_260560860.1">
    <property type="nucleotide sequence ID" value="NZ_BAABEC010000072.1"/>
</dbReference>
<proteinExistence type="predicted"/>
<accession>A0ABY5YIT4</accession>
<evidence type="ECO:0000313" key="3">
    <source>
        <dbReference type="Proteomes" id="UP001060261"/>
    </source>
</evidence>
<dbReference type="EMBL" id="CP104213">
    <property type="protein sequence ID" value="UWX64591.1"/>
    <property type="molecule type" value="Genomic_DNA"/>
</dbReference>
<protein>
    <submittedName>
        <fullName evidence="2">Uncharacterized protein</fullName>
    </submittedName>
</protein>
<evidence type="ECO:0000313" key="2">
    <source>
        <dbReference type="EMBL" id="UWX64591.1"/>
    </source>
</evidence>
<gene>
    <name evidence="2" type="ORF">N0D28_02700</name>
</gene>
<evidence type="ECO:0000256" key="1">
    <source>
        <dbReference type="SAM" id="MobiDB-lite"/>
    </source>
</evidence>
<reference evidence="2" key="1">
    <citation type="submission" date="2022-09" db="EMBL/GenBank/DDBJ databases">
        <title>genome sequence of Deinococcus rubellus.</title>
        <authorList>
            <person name="Srinivasan S."/>
        </authorList>
    </citation>
    <scope>NUCLEOTIDE SEQUENCE</scope>
    <source>
        <strain evidence="2">Ant6</strain>
    </source>
</reference>
<dbReference type="Proteomes" id="UP001060261">
    <property type="component" value="Chromosome"/>
</dbReference>
<sequence>MALPPTDTVKIRDVLRRAQQRARDLERTQQVQIGEDLYCRIAPGGSRFLLFSLDDTPDHATAEAIAQGLGFRTPEYGWHQGETLRSLTVVDAAAGPFPAPPPGPQAESSGTPNTDESSGGPPSS</sequence>
<keyword evidence="3" id="KW-1185">Reference proteome</keyword>
<feature type="compositionally biased region" description="Polar residues" evidence="1">
    <location>
        <begin position="107"/>
        <end position="124"/>
    </location>
</feature>
<organism evidence="2 3">
    <name type="scientific">Deinococcus rubellus</name>
    <dbReference type="NCBI Taxonomy" id="1889240"/>
    <lineage>
        <taxon>Bacteria</taxon>
        <taxon>Thermotogati</taxon>
        <taxon>Deinococcota</taxon>
        <taxon>Deinococci</taxon>
        <taxon>Deinococcales</taxon>
        <taxon>Deinococcaceae</taxon>
        <taxon>Deinococcus</taxon>
    </lineage>
</organism>